<keyword evidence="3 5" id="KW-0378">Hydrolase</keyword>
<evidence type="ECO:0000256" key="4">
    <source>
        <dbReference type="ARBA" id="ARBA00022842"/>
    </source>
</evidence>
<name>H0QGW1_ARTG1</name>
<dbReference type="InterPro" id="IPR050582">
    <property type="entry name" value="HAD-like_SerB"/>
</dbReference>
<dbReference type="AlphaFoldDB" id="H0QGW1"/>
<dbReference type="EMBL" id="BAEG01000008">
    <property type="protein sequence ID" value="GAB12062.1"/>
    <property type="molecule type" value="Genomic_DNA"/>
</dbReference>
<evidence type="ECO:0000313" key="6">
    <source>
        <dbReference type="Proteomes" id="UP000003828"/>
    </source>
</evidence>
<evidence type="ECO:0000313" key="5">
    <source>
        <dbReference type="EMBL" id="GAB12062.1"/>
    </source>
</evidence>
<dbReference type="STRING" id="1077972.ARGLB_008_00850"/>
<keyword evidence="4" id="KW-0460">Magnesium</keyword>
<dbReference type="Pfam" id="PF12710">
    <property type="entry name" value="HAD"/>
    <property type="match status" value="1"/>
</dbReference>
<comment type="similarity">
    <text evidence="1">Belongs to the HAD-like hydrolase superfamily. SerB family.</text>
</comment>
<protein>
    <submittedName>
        <fullName evidence="5">Putative hydrolase</fullName>
    </submittedName>
</protein>
<dbReference type="NCBIfam" id="TIGR01488">
    <property type="entry name" value="HAD-SF-IB"/>
    <property type="match status" value="1"/>
</dbReference>
<dbReference type="FunFam" id="3.40.50.1000:FF:000025">
    <property type="entry name" value="HAD hydrolase, family IB"/>
    <property type="match status" value="1"/>
</dbReference>
<dbReference type="InterPro" id="IPR006385">
    <property type="entry name" value="HAD_hydro_SerB1"/>
</dbReference>
<dbReference type="GO" id="GO:0016787">
    <property type="term" value="F:hydrolase activity"/>
    <property type="evidence" value="ECO:0007669"/>
    <property type="project" value="UniProtKB-KW"/>
</dbReference>
<dbReference type="Proteomes" id="UP000003828">
    <property type="component" value="Unassembled WGS sequence"/>
</dbReference>
<comment type="caution">
    <text evidence="5">The sequence shown here is derived from an EMBL/GenBank/DDBJ whole genome shotgun (WGS) entry which is preliminary data.</text>
</comment>
<sequence length="302" mass="33125">MPCFNRIPVPVAERRDGRQVRGTALTRLSGMPEEKYVAVAHRPVAKQQHGEAAFFDVDNTLMRGASLFHVARKMHQRGAFTLAQAAGMAWKQLKFVLRGENLNDVHAVRDSALRLAAGITEEDIKALGEEVYDEMIASRIWPGAKALAEQHLRVGRKVWLVTATPIEVATVISTRLGLTGALGTVGETKDGFYTGRLVGDILHGAAKAVAVQGIADNHGLDLKRCWAYSDSYNDIPLLTMVGHPVAINPDARLRKHARERNWPVYDFRAGRRAATLGLKAATAGGAVYGLWRGYTRFRGPRA</sequence>
<gene>
    <name evidence="5" type="ORF">ARGLB_008_00850</name>
</gene>
<keyword evidence="2" id="KW-0479">Metal-binding</keyword>
<dbReference type="InterPro" id="IPR036412">
    <property type="entry name" value="HAD-like_sf"/>
</dbReference>
<dbReference type="Gene3D" id="1.20.1440.100">
    <property type="entry name" value="SG protein - dephosphorylation function"/>
    <property type="match status" value="1"/>
</dbReference>
<evidence type="ECO:0000256" key="1">
    <source>
        <dbReference type="ARBA" id="ARBA00009184"/>
    </source>
</evidence>
<dbReference type="CDD" id="cd02612">
    <property type="entry name" value="HAD_PGPPase"/>
    <property type="match status" value="1"/>
</dbReference>
<evidence type="ECO:0000256" key="2">
    <source>
        <dbReference type="ARBA" id="ARBA00022723"/>
    </source>
</evidence>
<dbReference type="eggNOG" id="COG0560">
    <property type="taxonomic scope" value="Bacteria"/>
</dbReference>
<dbReference type="InterPro" id="IPR023214">
    <property type="entry name" value="HAD_sf"/>
</dbReference>
<organism evidence="5 6">
    <name type="scientific">Arthrobacter globiformis (strain ATCC 8010 / DSM 20124 / JCM 1332 / NBRC 12137 / NCIMB 8907 / NRRL B-2979 / 168)</name>
    <dbReference type="NCBI Taxonomy" id="1077972"/>
    <lineage>
        <taxon>Bacteria</taxon>
        <taxon>Bacillati</taxon>
        <taxon>Actinomycetota</taxon>
        <taxon>Actinomycetes</taxon>
        <taxon>Micrococcales</taxon>
        <taxon>Micrococcaceae</taxon>
        <taxon>Arthrobacter</taxon>
    </lineage>
</organism>
<keyword evidence="6" id="KW-1185">Reference proteome</keyword>
<dbReference type="SUPFAM" id="SSF56784">
    <property type="entry name" value="HAD-like"/>
    <property type="match status" value="1"/>
</dbReference>
<dbReference type="PANTHER" id="PTHR43344">
    <property type="entry name" value="PHOSPHOSERINE PHOSPHATASE"/>
    <property type="match status" value="1"/>
</dbReference>
<evidence type="ECO:0000256" key="3">
    <source>
        <dbReference type="ARBA" id="ARBA00022801"/>
    </source>
</evidence>
<proteinExistence type="inferred from homology"/>
<dbReference type="NCBIfam" id="TIGR01490">
    <property type="entry name" value="HAD-SF-IB-hyp1"/>
    <property type="match status" value="1"/>
</dbReference>
<dbReference type="GO" id="GO:0046872">
    <property type="term" value="F:metal ion binding"/>
    <property type="evidence" value="ECO:0007669"/>
    <property type="project" value="UniProtKB-KW"/>
</dbReference>
<dbReference type="Gene3D" id="3.40.50.1000">
    <property type="entry name" value="HAD superfamily/HAD-like"/>
    <property type="match status" value="1"/>
</dbReference>
<reference evidence="5 6" key="1">
    <citation type="submission" date="2011-12" db="EMBL/GenBank/DDBJ databases">
        <title>Whole genome shotgun sequence of Arthrobacter globiformis NBRC 12137.</title>
        <authorList>
            <person name="Miyazawa S."/>
            <person name="Hosoyama A."/>
            <person name="Tsuchikane K."/>
            <person name="Katsumata H."/>
            <person name="Yamazaki S."/>
            <person name="Fujita N."/>
        </authorList>
    </citation>
    <scope>NUCLEOTIDE SEQUENCE [LARGE SCALE GENOMIC DNA]</scope>
    <source>
        <strain evidence="5 6">NBRC 12137</strain>
    </source>
</reference>
<accession>H0QGW1</accession>
<dbReference type="PANTHER" id="PTHR43344:SF15">
    <property type="entry name" value="PHOSPHOSERINE PHOSPHATASE SERB1"/>
    <property type="match status" value="1"/>
</dbReference>